<accession>A0A318SC30</accession>
<name>A0A318SC30_9DEIO</name>
<keyword evidence="3" id="KW-1185">Reference proteome</keyword>
<sequence>MSADERASLSFHETPLSDETTARSKERQLYVMRVWFEQDDLRSVWRASVQQNSEARRYFASADALLQFLQGALKCRDADEERHASE</sequence>
<dbReference type="AlphaFoldDB" id="A0A318SC30"/>
<evidence type="ECO:0000313" key="3">
    <source>
        <dbReference type="Proteomes" id="UP000248326"/>
    </source>
</evidence>
<dbReference type="Proteomes" id="UP000248326">
    <property type="component" value="Unassembled WGS sequence"/>
</dbReference>
<comment type="caution">
    <text evidence="2">The sequence shown here is derived from an EMBL/GenBank/DDBJ whole genome shotgun (WGS) entry which is preliminary data.</text>
</comment>
<proteinExistence type="predicted"/>
<feature type="region of interest" description="Disordered" evidence="1">
    <location>
        <begin position="1"/>
        <end position="22"/>
    </location>
</feature>
<organism evidence="2 3">
    <name type="scientific">Deinococcus yavapaiensis KR-236</name>
    <dbReference type="NCBI Taxonomy" id="694435"/>
    <lineage>
        <taxon>Bacteria</taxon>
        <taxon>Thermotogati</taxon>
        <taxon>Deinococcota</taxon>
        <taxon>Deinococci</taxon>
        <taxon>Deinococcales</taxon>
        <taxon>Deinococcaceae</taxon>
        <taxon>Deinococcus</taxon>
    </lineage>
</organism>
<protein>
    <submittedName>
        <fullName evidence="2">Uncharacterized protein</fullName>
    </submittedName>
</protein>
<gene>
    <name evidence="2" type="ORF">DES52_107128</name>
</gene>
<dbReference type="EMBL" id="QJSX01000007">
    <property type="protein sequence ID" value="PYE53870.1"/>
    <property type="molecule type" value="Genomic_DNA"/>
</dbReference>
<reference evidence="2 3" key="1">
    <citation type="submission" date="2018-06" db="EMBL/GenBank/DDBJ databases">
        <title>Genomic Encyclopedia of Type Strains, Phase IV (KMG-IV): sequencing the most valuable type-strain genomes for metagenomic binning, comparative biology and taxonomic classification.</title>
        <authorList>
            <person name="Goeker M."/>
        </authorList>
    </citation>
    <scope>NUCLEOTIDE SEQUENCE [LARGE SCALE GENOMIC DNA]</scope>
    <source>
        <strain evidence="2 3">DSM 18048</strain>
    </source>
</reference>
<evidence type="ECO:0000256" key="1">
    <source>
        <dbReference type="SAM" id="MobiDB-lite"/>
    </source>
</evidence>
<evidence type="ECO:0000313" key="2">
    <source>
        <dbReference type="EMBL" id="PYE53870.1"/>
    </source>
</evidence>